<sequence>MHALTYERRRLTGVRSSWLIPVAVLAADAVVAELTLRQPGLADPIRVLTAGVPLLPLPLAALGAGAVGALSAGHEFRYPAPGGILRPLRRRFGLLLAKLLVVGVFAALLGAASLAVDGLLLRLGDHAAAAPIEAAARHGHVPAALVGYLALTVAGGWIGLLGGVLLRSAAAGMLLLITVPILTEPVAGALAERGALASGGLRALHWRALFPVDRGHDWLYGTFSGLRSGTALSTAELAVAVVVPILLLLGAYVLLLPRRSAL</sequence>
<dbReference type="EMBL" id="JADPRT010000026">
    <property type="protein sequence ID" value="MBF9073752.1"/>
    <property type="molecule type" value="Genomic_DNA"/>
</dbReference>
<evidence type="ECO:0000313" key="2">
    <source>
        <dbReference type="EMBL" id="MBF9073752.1"/>
    </source>
</evidence>
<gene>
    <name evidence="2" type="ORF">I2501_37640</name>
</gene>
<organism evidence="2 3">
    <name type="scientific">Streptacidiphilus fuscans</name>
    <dbReference type="NCBI Taxonomy" id="2789292"/>
    <lineage>
        <taxon>Bacteria</taxon>
        <taxon>Bacillati</taxon>
        <taxon>Actinomycetota</taxon>
        <taxon>Actinomycetes</taxon>
        <taxon>Kitasatosporales</taxon>
        <taxon>Streptomycetaceae</taxon>
        <taxon>Streptacidiphilus</taxon>
    </lineage>
</organism>
<dbReference type="Proteomes" id="UP000657385">
    <property type="component" value="Unassembled WGS sequence"/>
</dbReference>
<feature type="transmembrane region" description="Helical" evidence="1">
    <location>
        <begin position="52"/>
        <end position="72"/>
    </location>
</feature>
<evidence type="ECO:0000256" key="1">
    <source>
        <dbReference type="SAM" id="Phobius"/>
    </source>
</evidence>
<accession>A0A931BEE8</accession>
<keyword evidence="1" id="KW-0472">Membrane</keyword>
<feature type="transmembrane region" description="Helical" evidence="1">
    <location>
        <begin position="12"/>
        <end position="32"/>
    </location>
</feature>
<feature type="transmembrane region" description="Helical" evidence="1">
    <location>
        <begin position="237"/>
        <end position="256"/>
    </location>
</feature>
<feature type="transmembrane region" description="Helical" evidence="1">
    <location>
        <begin position="173"/>
        <end position="191"/>
    </location>
</feature>
<feature type="transmembrane region" description="Helical" evidence="1">
    <location>
        <begin position="145"/>
        <end position="166"/>
    </location>
</feature>
<evidence type="ECO:0000313" key="3">
    <source>
        <dbReference type="Proteomes" id="UP000657385"/>
    </source>
</evidence>
<keyword evidence="1" id="KW-0812">Transmembrane</keyword>
<proteinExistence type="predicted"/>
<dbReference type="AlphaFoldDB" id="A0A931BEE8"/>
<comment type="caution">
    <text evidence="2">The sequence shown here is derived from an EMBL/GenBank/DDBJ whole genome shotgun (WGS) entry which is preliminary data.</text>
</comment>
<keyword evidence="1" id="KW-1133">Transmembrane helix</keyword>
<name>A0A931BEE8_9ACTN</name>
<dbReference type="RefSeq" id="WP_196198600.1">
    <property type="nucleotide sequence ID" value="NZ_JADPRT010000026.1"/>
</dbReference>
<reference evidence="2" key="1">
    <citation type="submission" date="2020-11" db="EMBL/GenBank/DDBJ databases">
        <title>Isolation and identification of active actinomycetes.</title>
        <authorList>
            <person name="Yu B."/>
        </authorList>
    </citation>
    <scope>NUCLEOTIDE SEQUENCE</scope>
    <source>
        <strain evidence="2">NEAU-YB345</strain>
    </source>
</reference>
<keyword evidence="3" id="KW-1185">Reference proteome</keyword>
<feature type="transmembrane region" description="Helical" evidence="1">
    <location>
        <begin position="92"/>
        <end position="116"/>
    </location>
</feature>
<protein>
    <submittedName>
        <fullName evidence="2">Uncharacterized protein</fullName>
    </submittedName>
</protein>